<dbReference type="PANTHER" id="PTHR43800">
    <property type="entry name" value="PEPTIDYL-LYSINE N-ACETYLTRANSFERASE YJAB"/>
    <property type="match status" value="1"/>
</dbReference>
<feature type="domain" description="N-acetyltransferase" evidence="3">
    <location>
        <begin position="1"/>
        <end position="143"/>
    </location>
</feature>
<dbReference type="EMBL" id="BOSE01000012">
    <property type="protein sequence ID" value="GIP19154.1"/>
    <property type="molecule type" value="Genomic_DNA"/>
</dbReference>
<sequence length="145" mass="16493">MNVSNMQQHQIKQLVQLWLDVSKEAHSFIPADYWEQRADEMANIYLPQSETYVISKGEQIAGFISLVDDYLAAIFVASDVQGQGYGKSLLQHAQGLRSSLQLKVYEKNVGATMFYKANGFQVVDNLLDEETNEKELVMLWQSQQA</sequence>
<dbReference type="Pfam" id="PF13508">
    <property type="entry name" value="Acetyltransf_7"/>
    <property type="match status" value="1"/>
</dbReference>
<dbReference type="RefSeq" id="WP_213519809.1">
    <property type="nucleotide sequence ID" value="NZ_BOSE01000012.1"/>
</dbReference>
<dbReference type="CDD" id="cd04301">
    <property type="entry name" value="NAT_SF"/>
    <property type="match status" value="1"/>
</dbReference>
<dbReference type="AlphaFoldDB" id="A0A919YVC2"/>
<dbReference type="InterPro" id="IPR016181">
    <property type="entry name" value="Acyl_CoA_acyltransferase"/>
</dbReference>
<evidence type="ECO:0000256" key="1">
    <source>
        <dbReference type="ARBA" id="ARBA00022679"/>
    </source>
</evidence>
<dbReference type="Gene3D" id="3.40.630.30">
    <property type="match status" value="1"/>
</dbReference>
<keyword evidence="2" id="KW-0012">Acyltransferase</keyword>
<dbReference type="PANTHER" id="PTHR43800:SF1">
    <property type="entry name" value="PEPTIDYL-LYSINE N-ACETYLTRANSFERASE YJAB"/>
    <property type="match status" value="1"/>
</dbReference>
<keyword evidence="5" id="KW-1185">Reference proteome</keyword>
<dbReference type="PROSITE" id="PS51186">
    <property type="entry name" value="GNAT"/>
    <property type="match status" value="1"/>
</dbReference>
<evidence type="ECO:0000313" key="5">
    <source>
        <dbReference type="Proteomes" id="UP000683139"/>
    </source>
</evidence>
<dbReference type="SUPFAM" id="SSF55729">
    <property type="entry name" value="Acyl-CoA N-acyltransferases (Nat)"/>
    <property type="match status" value="1"/>
</dbReference>
<dbReference type="NCBIfam" id="NF007853">
    <property type="entry name" value="PRK10562.1"/>
    <property type="match status" value="1"/>
</dbReference>
<protein>
    <submittedName>
        <fullName evidence="4">Acetyltransferase</fullName>
    </submittedName>
</protein>
<accession>A0A919YVC2</accession>
<reference evidence="4" key="1">
    <citation type="submission" date="2021-03" db="EMBL/GenBank/DDBJ databases">
        <title>Antimicrobial resistance genes in bacteria isolated from Japanese honey, and their potential for conferring macrolide and lincosamide resistance in the American foulbrood pathogen Paenibacillus larvae.</title>
        <authorList>
            <person name="Okamoto M."/>
            <person name="Kumagai M."/>
            <person name="Kanamori H."/>
            <person name="Takamatsu D."/>
        </authorList>
    </citation>
    <scope>NUCLEOTIDE SEQUENCE</scope>
    <source>
        <strain evidence="4">J40TS1</strain>
    </source>
</reference>
<comment type="caution">
    <text evidence="4">The sequence shown here is derived from an EMBL/GenBank/DDBJ whole genome shotgun (WGS) entry which is preliminary data.</text>
</comment>
<evidence type="ECO:0000313" key="4">
    <source>
        <dbReference type="EMBL" id="GIP19154.1"/>
    </source>
</evidence>
<dbReference type="InterPro" id="IPR000182">
    <property type="entry name" value="GNAT_dom"/>
</dbReference>
<gene>
    <name evidence="4" type="ORF">J40TS1_47960</name>
</gene>
<organism evidence="4 5">
    <name type="scientific">Paenibacillus montaniterrae</name>
    <dbReference type="NCBI Taxonomy" id="429341"/>
    <lineage>
        <taxon>Bacteria</taxon>
        <taxon>Bacillati</taxon>
        <taxon>Bacillota</taxon>
        <taxon>Bacilli</taxon>
        <taxon>Bacillales</taxon>
        <taxon>Paenibacillaceae</taxon>
        <taxon>Paenibacillus</taxon>
    </lineage>
</organism>
<evidence type="ECO:0000259" key="3">
    <source>
        <dbReference type="PROSITE" id="PS51186"/>
    </source>
</evidence>
<dbReference type="Proteomes" id="UP000683139">
    <property type="component" value="Unassembled WGS sequence"/>
</dbReference>
<name>A0A919YVC2_9BACL</name>
<keyword evidence="1" id="KW-0808">Transferase</keyword>
<dbReference type="GO" id="GO:0016747">
    <property type="term" value="F:acyltransferase activity, transferring groups other than amino-acyl groups"/>
    <property type="evidence" value="ECO:0007669"/>
    <property type="project" value="InterPro"/>
</dbReference>
<evidence type="ECO:0000256" key="2">
    <source>
        <dbReference type="ARBA" id="ARBA00023315"/>
    </source>
</evidence>
<proteinExistence type="predicted"/>